<dbReference type="EMBL" id="CP059399">
    <property type="protein sequence ID" value="QLY29608.1"/>
    <property type="molecule type" value="Genomic_DNA"/>
</dbReference>
<accession>A0A7D6Z8I5</accession>
<dbReference type="InterPro" id="IPR051455">
    <property type="entry name" value="Bact_solute-bind_prot3"/>
</dbReference>
<dbReference type="CDD" id="cd13690">
    <property type="entry name" value="PBP2_GluB"/>
    <property type="match status" value="1"/>
</dbReference>
<dbReference type="KEGG" id="nhu:H0264_30895"/>
<comment type="similarity">
    <text evidence="1">Belongs to the bacterial solute-binding protein 3 family.</text>
</comment>
<reference evidence="6 7" key="1">
    <citation type="submission" date="2020-07" db="EMBL/GenBank/DDBJ databases">
        <authorList>
            <person name="Zhuang K."/>
            <person name="Ran Y."/>
        </authorList>
    </citation>
    <scope>NUCLEOTIDE SEQUENCE [LARGE SCALE GENOMIC DNA]</scope>
    <source>
        <strain evidence="6 7">WCH-YHL-001</strain>
    </source>
</reference>
<keyword evidence="2" id="KW-0813">Transport</keyword>
<feature type="signal peptide" evidence="4">
    <location>
        <begin position="1"/>
        <end position="20"/>
    </location>
</feature>
<dbReference type="SMART" id="SM00062">
    <property type="entry name" value="PBPb"/>
    <property type="match status" value="1"/>
</dbReference>
<protein>
    <submittedName>
        <fullName evidence="6">Glutamate ABC transporter substrate-binding protein</fullName>
    </submittedName>
</protein>
<proteinExistence type="inferred from homology"/>
<organism evidence="6 7">
    <name type="scientific">Nocardia huaxiensis</name>
    <dbReference type="NCBI Taxonomy" id="2755382"/>
    <lineage>
        <taxon>Bacteria</taxon>
        <taxon>Bacillati</taxon>
        <taxon>Actinomycetota</taxon>
        <taxon>Actinomycetes</taxon>
        <taxon>Mycobacteriales</taxon>
        <taxon>Nocardiaceae</taxon>
        <taxon>Nocardia</taxon>
    </lineage>
</organism>
<evidence type="ECO:0000256" key="4">
    <source>
        <dbReference type="SAM" id="SignalP"/>
    </source>
</evidence>
<evidence type="ECO:0000256" key="1">
    <source>
        <dbReference type="ARBA" id="ARBA00010333"/>
    </source>
</evidence>
<evidence type="ECO:0000259" key="5">
    <source>
        <dbReference type="SMART" id="SM00062"/>
    </source>
</evidence>
<dbReference type="InterPro" id="IPR001638">
    <property type="entry name" value="Solute-binding_3/MltF_N"/>
</dbReference>
<dbReference type="SUPFAM" id="SSF53850">
    <property type="entry name" value="Periplasmic binding protein-like II"/>
    <property type="match status" value="1"/>
</dbReference>
<feature type="domain" description="Solute-binding protein family 3/N-terminal" evidence="5">
    <location>
        <begin position="39"/>
        <end position="262"/>
    </location>
</feature>
<gene>
    <name evidence="6" type="ORF">H0264_30895</name>
</gene>
<keyword evidence="3 4" id="KW-0732">Signal</keyword>
<dbReference type="Pfam" id="PF00497">
    <property type="entry name" value="SBP_bac_3"/>
    <property type="match status" value="1"/>
</dbReference>
<feature type="chain" id="PRO_5038990854" evidence="4">
    <location>
        <begin position="21"/>
        <end position="275"/>
    </location>
</feature>
<dbReference type="GO" id="GO:0030288">
    <property type="term" value="C:outer membrane-bounded periplasmic space"/>
    <property type="evidence" value="ECO:0007669"/>
    <property type="project" value="TreeGrafter"/>
</dbReference>
<evidence type="ECO:0000313" key="7">
    <source>
        <dbReference type="Proteomes" id="UP000515512"/>
    </source>
</evidence>
<dbReference type="Gene3D" id="3.40.190.10">
    <property type="entry name" value="Periplasmic binding protein-like II"/>
    <property type="match status" value="2"/>
</dbReference>
<evidence type="ECO:0000313" key="6">
    <source>
        <dbReference type="EMBL" id="QLY29608.1"/>
    </source>
</evidence>
<dbReference type="PANTHER" id="PTHR30085">
    <property type="entry name" value="AMINO ACID ABC TRANSPORTER PERMEASE"/>
    <property type="match status" value="1"/>
</dbReference>
<keyword evidence="7" id="KW-1185">Reference proteome</keyword>
<name>A0A7D6Z8I5_9NOCA</name>
<sequence length="275" mass="29044">MRINKALRFAVGVVALAAVATGCGGGSDKSASENAASGKLTIGIKFDQPGMGLQNSDGTYSGFDVDVAKYVAGKLGVQPDGIKFVEAPTPNRETLIQNGQVDYIVGTYSINDKRKEKVDFAGPYFVTGQQLLVRADNTTVTGKDSIKGKTVCSAKGSTPAQNIEKNFPDTQLQTYDTYSLCLEGLKSGAVDAMTTDGTILAGFAAQQPGVFKVVGEPFTTEKYGIGVKKGDTDIRGKINDAIEDMIKTGAWQAAIEKNFAGTGFQVPTPPTVDRY</sequence>
<evidence type="ECO:0000256" key="3">
    <source>
        <dbReference type="ARBA" id="ARBA00022729"/>
    </source>
</evidence>
<dbReference type="GO" id="GO:0006865">
    <property type="term" value="P:amino acid transport"/>
    <property type="evidence" value="ECO:0007669"/>
    <property type="project" value="TreeGrafter"/>
</dbReference>
<dbReference type="RefSeq" id="WP_181580812.1">
    <property type="nucleotide sequence ID" value="NZ_CP059399.1"/>
</dbReference>
<dbReference type="Proteomes" id="UP000515512">
    <property type="component" value="Chromosome"/>
</dbReference>
<dbReference type="PROSITE" id="PS51257">
    <property type="entry name" value="PROKAR_LIPOPROTEIN"/>
    <property type="match status" value="1"/>
</dbReference>
<dbReference type="PANTHER" id="PTHR30085:SF6">
    <property type="entry name" value="ABC TRANSPORTER GLUTAMINE-BINDING PROTEIN GLNH"/>
    <property type="match status" value="1"/>
</dbReference>
<dbReference type="AlphaFoldDB" id="A0A7D6Z8I5"/>
<evidence type="ECO:0000256" key="2">
    <source>
        <dbReference type="ARBA" id="ARBA00022448"/>
    </source>
</evidence>
<dbReference type="GO" id="GO:0005576">
    <property type="term" value="C:extracellular region"/>
    <property type="evidence" value="ECO:0007669"/>
    <property type="project" value="TreeGrafter"/>
</dbReference>